<dbReference type="GO" id="GO:0000166">
    <property type="term" value="F:nucleotide binding"/>
    <property type="evidence" value="ECO:0007669"/>
    <property type="project" value="UniProtKB-KW"/>
</dbReference>
<evidence type="ECO:0000256" key="7">
    <source>
        <dbReference type="ARBA" id="ARBA00022692"/>
    </source>
</evidence>
<protein>
    <recommendedName>
        <fullName evidence="4">N-acetylgalactosaminide beta-1,3-galactosyltransferase</fullName>
        <ecNumber evidence="4">2.4.1.122</ecNumber>
    </recommendedName>
</protein>
<keyword evidence="9" id="KW-0735">Signal-anchor</keyword>
<evidence type="ECO:0000256" key="3">
    <source>
        <dbReference type="ARBA" id="ARBA00006462"/>
    </source>
</evidence>
<evidence type="ECO:0000256" key="6">
    <source>
        <dbReference type="ARBA" id="ARBA00022679"/>
    </source>
</evidence>
<dbReference type="PANTHER" id="PTHR23033">
    <property type="entry name" value="BETA1,3-GALACTOSYLTRANSFERASE"/>
    <property type="match status" value="1"/>
</dbReference>
<evidence type="ECO:0000256" key="1">
    <source>
        <dbReference type="ARBA" id="ARBA00004606"/>
    </source>
</evidence>
<evidence type="ECO:0000256" key="2">
    <source>
        <dbReference type="ARBA" id="ARBA00004922"/>
    </source>
</evidence>
<evidence type="ECO:0000256" key="5">
    <source>
        <dbReference type="ARBA" id="ARBA00022676"/>
    </source>
</evidence>
<evidence type="ECO:0000259" key="13">
    <source>
        <dbReference type="Pfam" id="PF02434"/>
    </source>
</evidence>
<dbReference type="InterPro" id="IPR026050">
    <property type="entry name" value="C1GALT1/C1GALT1_chp1"/>
</dbReference>
<dbReference type="Gene3D" id="3.90.550.50">
    <property type="match status" value="1"/>
</dbReference>
<dbReference type="Proteomes" id="UP000749559">
    <property type="component" value="Unassembled WGS sequence"/>
</dbReference>
<evidence type="ECO:0000256" key="12">
    <source>
        <dbReference type="SAM" id="Phobius"/>
    </source>
</evidence>
<dbReference type="AlphaFoldDB" id="A0A8S4P0T1"/>
<feature type="domain" description="Fringe-like glycosyltransferase" evidence="13">
    <location>
        <begin position="113"/>
        <end position="261"/>
    </location>
</feature>
<comment type="subcellular location">
    <subcellularLocation>
        <location evidence="1">Membrane</location>
        <topology evidence="1">Single-pass type II membrane protein</topology>
    </subcellularLocation>
</comment>
<dbReference type="InterPro" id="IPR003378">
    <property type="entry name" value="Fringe-like_glycosylTrfase"/>
</dbReference>
<keyword evidence="8" id="KW-0547">Nucleotide-binding</keyword>
<dbReference type="OrthoDB" id="414175at2759"/>
<dbReference type="EC" id="2.4.1.122" evidence="4"/>
<keyword evidence="15" id="KW-1185">Reference proteome</keyword>
<dbReference type="PANTHER" id="PTHR23033:SF14">
    <property type="entry name" value="GLYCOPROTEIN-N-ACETYLGALACTOSAMINE 3-BETA-GALACTOSYLTRANSFERASE 1-RELATED"/>
    <property type="match status" value="1"/>
</dbReference>
<dbReference type="GO" id="GO:0016263">
    <property type="term" value="F:glycoprotein-N-acetylgalactosamine 3-beta-galactosyltransferase activity"/>
    <property type="evidence" value="ECO:0007669"/>
    <property type="project" value="UniProtKB-EC"/>
</dbReference>
<organism evidence="14 15">
    <name type="scientific">Owenia fusiformis</name>
    <name type="common">Polychaete worm</name>
    <dbReference type="NCBI Taxonomy" id="6347"/>
    <lineage>
        <taxon>Eukaryota</taxon>
        <taxon>Metazoa</taxon>
        <taxon>Spiralia</taxon>
        <taxon>Lophotrochozoa</taxon>
        <taxon>Annelida</taxon>
        <taxon>Polychaeta</taxon>
        <taxon>Sedentaria</taxon>
        <taxon>Canalipalpata</taxon>
        <taxon>Sabellida</taxon>
        <taxon>Oweniida</taxon>
        <taxon>Oweniidae</taxon>
        <taxon>Owenia</taxon>
    </lineage>
</organism>
<keyword evidence="7 12" id="KW-0812">Transmembrane</keyword>
<dbReference type="Pfam" id="PF02434">
    <property type="entry name" value="Fringe"/>
    <property type="match status" value="1"/>
</dbReference>
<comment type="caution">
    <text evidence="14">The sequence shown here is derived from an EMBL/GenBank/DDBJ whole genome shotgun (WGS) entry which is preliminary data.</text>
</comment>
<comment type="similarity">
    <text evidence="3">Belongs to the glycosyltransferase 31 family. Beta3-Gal-T subfamily.</text>
</comment>
<evidence type="ECO:0000313" key="14">
    <source>
        <dbReference type="EMBL" id="CAH1786780.1"/>
    </source>
</evidence>
<keyword evidence="5" id="KW-0328">Glycosyltransferase</keyword>
<sequence length="407" mass="47305">MGKMIYLRRISVFIIGYLIFVIPSYLIFMQYKHTKVLDDSNENEKYLDKYIETRTLLYSEDSMRGRTFSTLQNSTIAEDNNTIFSKDNHKKSQVSYPRILCWVMTSPDDLLRRTIHIQNTWARHCDIDLYMSSEENKTFPAVGLNVTEGRNNIGMKSKASWTYIYEHYRDKADYFMKVDPDSFIIIENLKHFLTDYDPSAPEFFGHIFNLNGDTKKKYMAGGSGVILSQESLKRLVTIAFKNYTWCMPNGQAEDFKSGYCLGLVGCTPMNTTDSKGRERFMVFNPKAHLIGNYPEWYLRYDSNNGRIKGINCCSDFPIGFHYIKPDELYLLYYLIYNARIVDDKILLREDAKPMKDLLLKDLNKVVIGQKIAKLTPLQKKMNEIYGKARKQAAVKQESLKNNSHALS</sequence>
<evidence type="ECO:0000256" key="10">
    <source>
        <dbReference type="ARBA" id="ARBA00022989"/>
    </source>
</evidence>
<keyword evidence="6" id="KW-0808">Transferase</keyword>
<comment type="pathway">
    <text evidence="2">Protein modification; protein glycosylation.</text>
</comment>
<reference evidence="14" key="1">
    <citation type="submission" date="2022-03" db="EMBL/GenBank/DDBJ databases">
        <authorList>
            <person name="Martin C."/>
        </authorList>
    </citation>
    <scope>NUCLEOTIDE SEQUENCE</scope>
</reference>
<keyword evidence="11 12" id="KW-0472">Membrane</keyword>
<evidence type="ECO:0000256" key="9">
    <source>
        <dbReference type="ARBA" id="ARBA00022968"/>
    </source>
</evidence>
<evidence type="ECO:0000256" key="8">
    <source>
        <dbReference type="ARBA" id="ARBA00022741"/>
    </source>
</evidence>
<dbReference type="GO" id="GO:0016020">
    <property type="term" value="C:membrane"/>
    <property type="evidence" value="ECO:0007669"/>
    <property type="project" value="UniProtKB-SubCell"/>
</dbReference>
<evidence type="ECO:0000313" key="15">
    <source>
        <dbReference type="Proteomes" id="UP000749559"/>
    </source>
</evidence>
<evidence type="ECO:0000256" key="4">
    <source>
        <dbReference type="ARBA" id="ARBA00012557"/>
    </source>
</evidence>
<dbReference type="EMBL" id="CAIIXF020000006">
    <property type="protein sequence ID" value="CAH1786780.1"/>
    <property type="molecule type" value="Genomic_DNA"/>
</dbReference>
<accession>A0A8S4P0T1</accession>
<gene>
    <name evidence="14" type="ORF">OFUS_LOCUS12608</name>
</gene>
<feature type="transmembrane region" description="Helical" evidence="12">
    <location>
        <begin position="12"/>
        <end position="31"/>
    </location>
</feature>
<name>A0A8S4P0T1_OWEFU</name>
<proteinExistence type="inferred from homology"/>
<keyword evidence="10 12" id="KW-1133">Transmembrane helix</keyword>
<evidence type="ECO:0000256" key="11">
    <source>
        <dbReference type="ARBA" id="ARBA00023136"/>
    </source>
</evidence>